<dbReference type="GO" id="GO:0003723">
    <property type="term" value="F:RNA binding"/>
    <property type="evidence" value="ECO:0007669"/>
    <property type="project" value="UniProtKB-KW"/>
</dbReference>
<dbReference type="GO" id="GO:0160140">
    <property type="term" value="F:23S rRNA pseudouridine(1911/1915/1917) synthase activity"/>
    <property type="evidence" value="ECO:0007669"/>
    <property type="project" value="UniProtKB-EC"/>
</dbReference>
<dbReference type="AlphaFoldDB" id="A0A2K8KYK8"/>
<dbReference type="SUPFAM" id="SSF55120">
    <property type="entry name" value="Pseudouridine synthase"/>
    <property type="match status" value="1"/>
</dbReference>
<evidence type="ECO:0000256" key="4">
    <source>
        <dbReference type="PIRSR" id="PIRSR606225-1"/>
    </source>
</evidence>
<keyword evidence="9" id="KW-1185">Reference proteome</keyword>
<evidence type="ECO:0000256" key="1">
    <source>
        <dbReference type="ARBA" id="ARBA00010876"/>
    </source>
</evidence>
<evidence type="ECO:0000313" key="8">
    <source>
        <dbReference type="EMBL" id="ATX80057.1"/>
    </source>
</evidence>
<dbReference type="NCBIfam" id="TIGR00005">
    <property type="entry name" value="rluA_subfam"/>
    <property type="match status" value="1"/>
</dbReference>
<reference evidence="8 9" key="1">
    <citation type="submission" date="2016-12" db="EMBL/GenBank/DDBJ databases">
        <title>Isolation and genomic insights into novel planktonic Zetaproteobacteria from stratified waters of the Chesapeake Bay.</title>
        <authorList>
            <person name="McAllister S.M."/>
            <person name="Kato S."/>
            <person name="Chan C.S."/>
            <person name="Chiu B.K."/>
            <person name="Field E.K."/>
        </authorList>
    </citation>
    <scope>NUCLEOTIDE SEQUENCE [LARGE SCALE GENOMIC DNA]</scope>
    <source>
        <strain evidence="8 9">CP-5</strain>
    </source>
</reference>
<evidence type="ECO:0000256" key="5">
    <source>
        <dbReference type="PROSITE-ProRule" id="PRU00182"/>
    </source>
</evidence>
<dbReference type="CDD" id="cd02869">
    <property type="entry name" value="PseudoU_synth_RluA_like"/>
    <property type="match status" value="1"/>
</dbReference>
<dbReference type="GO" id="GO:0000455">
    <property type="term" value="P:enzyme-directed rRNA pseudouridine synthesis"/>
    <property type="evidence" value="ECO:0007669"/>
    <property type="project" value="TreeGrafter"/>
</dbReference>
<comment type="catalytic activity">
    <reaction evidence="3">
        <text>uridine(1911/1915/1917) in 23S rRNA = pseudouridine(1911/1915/1917) in 23S rRNA</text>
        <dbReference type="Rhea" id="RHEA:42524"/>
        <dbReference type="Rhea" id="RHEA-COMP:10097"/>
        <dbReference type="Rhea" id="RHEA-COMP:10098"/>
        <dbReference type="ChEBI" id="CHEBI:65314"/>
        <dbReference type="ChEBI" id="CHEBI:65315"/>
        <dbReference type="EC" id="5.4.99.23"/>
    </reaction>
</comment>
<evidence type="ECO:0000256" key="3">
    <source>
        <dbReference type="ARBA" id="ARBA00036882"/>
    </source>
</evidence>
<dbReference type="CDD" id="cd00165">
    <property type="entry name" value="S4"/>
    <property type="match status" value="1"/>
</dbReference>
<proteinExistence type="inferred from homology"/>
<dbReference type="InterPro" id="IPR006225">
    <property type="entry name" value="PsdUridine_synth_RluC/D"/>
</dbReference>
<evidence type="ECO:0000256" key="6">
    <source>
        <dbReference type="RuleBase" id="RU362028"/>
    </source>
</evidence>
<sequence>MSKSDSPDPMIICASSDQDGKRADAVLASGSGLSRNHIQQLLKDNHILDSNGEPFTQPSRRVHEGDVFTIKLPPIQSLEMCGEDIPLDVLFEDEHLLVINKPAGMVVHPSHGHDKGTLVHALLHHCPNLPGINGKERPGIVHRLDKDTSGSLLVAKTEISHRRLTEMFATHDLDRQYVAWCRGTVNWRVKRIDLPLGRHPQQRQKMAVVPGGREAITDACVEHTYGPFSQMRLKLHTGRTHQIRVHLTHEKLPILGDPVYGRSYNPGSNIPEPSRSLIRSLTRQALHAEILAFTHPVTGEALHFSAPLPDDLRKLSLALKQNYG</sequence>
<protein>
    <recommendedName>
        <fullName evidence="6">Pseudouridine synthase</fullName>
        <ecNumber evidence="6">5.4.99.-</ecNumber>
    </recommendedName>
</protein>
<dbReference type="InterPro" id="IPR006145">
    <property type="entry name" value="PsdUridine_synth_RsuA/RluA"/>
</dbReference>
<comment type="catalytic activity">
    <reaction evidence="6">
        <text>a uridine in RNA = a pseudouridine in RNA</text>
        <dbReference type="Rhea" id="RHEA:48348"/>
        <dbReference type="Rhea" id="RHEA-COMP:12068"/>
        <dbReference type="Rhea" id="RHEA-COMP:12069"/>
        <dbReference type="ChEBI" id="CHEBI:65314"/>
        <dbReference type="ChEBI" id="CHEBI:65315"/>
    </reaction>
</comment>
<evidence type="ECO:0000256" key="2">
    <source>
        <dbReference type="ARBA" id="ARBA00023235"/>
    </source>
</evidence>
<dbReference type="EC" id="5.4.99.-" evidence="6"/>
<gene>
    <name evidence="8" type="ORF">Ga0123461_1644</name>
</gene>
<dbReference type="Gene3D" id="3.30.2350.10">
    <property type="entry name" value="Pseudouridine synthase"/>
    <property type="match status" value="1"/>
</dbReference>
<evidence type="ECO:0000259" key="7">
    <source>
        <dbReference type="Pfam" id="PF00849"/>
    </source>
</evidence>
<dbReference type="RefSeq" id="WP_232710098.1">
    <property type="nucleotide sequence ID" value="NZ_CP018799.1"/>
</dbReference>
<name>A0A2K8KYK8_MARES</name>
<dbReference type="Pfam" id="PF00849">
    <property type="entry name" value="PseudoU_synth_2"/>
    <property type="match status" value="1"/>
</dbReference>
<dbReference type="PANTHER" id="PTHR21600">
    <property type="entry name" value="MITOCHONDRIAL RNA PSEUDOURIDINE SYNTHASE"/>
    <property type="match status" value="1"/>
</dbReference>
<dbReference type="InterPro" id="IPR020103">
    <property type="entry name" value="PsdUridine_synth_cat_dom_sf"/>
</dbReference>
<feature type="domain" description="Pseudouridine synthase RsuA/RluA-like" evidence="7">
    <location>
        <begin position="95"/>
        <end position="249"/>
    </location>
</feature>
<dbReference type="Gene3D" id="3.10.290.10">
    <property type="entry name" value="RNA-binding S4 domain"/>
    <property type="match status" value="1"/>
</dbReference>
<organism evidence="8 9">
    <name type="scientific">Mariprofundus aestuarium</name>
    <dbReference type="NCBI Taxonomy" id="1921086"/>
    <lineage>
        <taxon>Bacteria</taxon>
        <taxon>Pseudomonadati</taxon>
        <taxon>Pseudomonadota</taxon>
        <taxon>Candidatius Mariprofundia</taxon>
        <taxon>Mariprofundales</taxon>
        <taxon>Mariprofundaceae</taxon>
        <taxon>Mariprofundus</taxon>
    </lineage>
</organism>
<dbReference type="InterPro" id="IPR050188">
    <property type="entry name" value="RluA_PseudoU_synthase"/>
</dbReference>
<dbReference type="PANTHER" id="PTHR21600:SF44">
    <property type="entry name" value="RIBOSOMAL LARGE SUBUNIT PSEUDOURIDINE SYNTHASE D"/>
    <property type="match status" value="1"/>
</dbReference>
<comment type="similarity">
    <text evidence="1 6">Belongs to the pseudouridine synthase RluA family.</text>
</comment>
<comment type="function">
    <text evidence="6">Responsible for synthesis of pseudouridine from uracil.</text>
</comment>
<dbReference type="Proteomes" id="UP000231701">
    <property type="component" value="Chromosome"/>
</dbReference>
<feature type="active site" evidence="4">
    <location>
        <position position="145"/>
    </location>
</feature>
<dbReference type="KEGG" id="maes:Ga0123461_1644"/>
<dbReference type="SUPFAM" id="SSF55174">
    <property type="entry name" value="Alpha-L RNA-binding motif"/>
    <property type="match status" value="1"/>
</dbReference>
<dbReference type="PROSITE" id="PS50889">
    <property type="entry name" value="S4"/>
    <property type="match status" value="1"/>
</dbReference>
<dbReference type="InterPro" id="IPR036986">
    <property type="entry name" value="S4_RNA-bd_sf"/>
</dbReference>
<keyword evidence="2 6" id="KW-0413">Isomerase</keyword>
<evidence type="ECO:0000313" key="9">
    <source>
        <dbReference type="Proteomes" id="UP000231701"/>
    </source>
</evidence>
<keyword evidence="5" id="KW-0694">RNA-binding</keyword>
<dbReference type="EMBL" id="CP018799">
    <property type="protein sequence ID" value="ATX80057.1"/>
    <property type="molecule type" value="Genomic_DNA"/>
</dbReference>
<accession>A0A2K8KYK8</accession>